<protein>
    <recommendedName>
        <fullName evidence="1">DUF427 domain-containing protein</fullName>
    </recommendedName>
</protein>
<dbReference type="InterPro" id="IPR007361">
    <property type="entry name" value="DUF427"/>
</dbReference>
<dbReference type="Proteomes" id="UP000027920">
    <property type="component" value="Unassembled WGS sequence"/>
</dbReference>
<dbReference type="STRING" id="1182545.A0A072PPW0"/>
<organism evidence="2 3">
    <name type="scientific">Exophiala aquamarina CBS 119918</name>
    <dbReference type="NCBI Taxonomy" id="1182545"/>
    <lineage>
        <taxon>Eukaryota</taxon>
        <taxon>Fungi</taxon>
        <taxon>Dikarya</taxon>
        <taxon>Ascomycota</taxon>
        <taxon>Pezizomycotina</taxon>
        <taxon>Eurotiomycetes</taxon>
        <taxon>Chaetothyriomycetidae</taxon>
        <taxon>Chaetothyriales</taxon>
        <taxon>Herpotrichiellaceae</taxon>
        <taxon>Exophiala</taxon>
    </lineage>
</organism>
<dbReference type="Gene3D" id="2.170.150.40">
    <property type="entry name" value="Domain of unknown function (DUF427)"/>
    <property type="match status" value="1"/>
</dbReference>
<evidence type="ECO:0000313" key="2">
    <source>
        <dbReference type="EMBL" id="KEF62149.1"/>
    </source>
</evidence>
<dbReference type="PANTHER" id="PTHR34310">
    <property type="entry name" value="DUF427 DOMAIN PROTEIN (AFU_ORTHOLOGUE AFUA_3G02220)"/>
    <property type="match status" value="1"/>
</dbReference>
<sequence length="286" mass="32207">MSNLADLGSKLFHAQEEFRPKIVSTDKRVRGLLDGKWIFDTTGAKLVWEHKFFPYYWIPKADFLPTATFTDDKPISGIQQSTSELSVEGSEKSVSALLVPDSFNSELAGFVKIEFKALDAWYEEQAPVLYHPKDPFHRVDILPSGRKVRVEIDGVVVADTGDEGGVQSLWETNFPGRWYLPRTAVNWQYLKPSETKTGCPYKGQASYYSAVINGKEHSDVVWWYPNPTHESVQVAGLLCFYPDKVDTFVDEKPIAKIGMRLPTSSKKDNEDLDKLRASAKASSCNC</sequence>
<dbReference type="InterPro" id="IPR038694">
    <property type="entry name" value="DUF427_sf"/>
</dbReference>
<dbReference type="AlphaFoldDB" id="A0A072PPW0"/>
<gene>
    <name evidence="2" type="ORF">A1O9_00121</name>
</gene>
<dbReference type="EMBL" id="AMGV01000001">
    <property type="protein sequence ID" value="KEF62149.1"/>
    <property type="molecule type" value="Genomic_DNA"/>
</dbReference>
<keyword evidence="3" id="KW-1185">Reference proteome</keyword>
<dbReference type="HOGENOM" id="CLU_059611_1_1_1"/>
<dbReference type="VEuPathDB" id="FungiDB:A1O9_00121"/>
<dbReference type="OrthoDB" id="18996at2759"/>
<comment type="caution">
    <text evidence="2">The sequence shown here is derived from an EMBL/GenBank/DDBJ whole genome shotgun (WGS) entry which is preliminary data.</text>
</comment>
<proteinExistence type="predicted"/>
<accession>A0A072PPW0</accession>
<name>A0A072PPW0_9EURO</name>
<evidence type="ECO:0000313" key="3">
    <source>
        <dbReference type="Proteomes" id="UP000027920"/>
    </source>
</evidence>
<dbReference type="RefSeq" id="XP_013264739.1">
    <property type="nucleotide sequence ID" value="XM_013409285.1"/>
</dbReference>
<feature type="domain" description="DUF427" evidence="1">
    <location>
        <begin position="148"/>
        <end position="243"/>
    </location>
</feature>
<evidence type="ECO:0000259" key="1">
    <source>
        <dbReference type="Pfam" id="PF04248"/>
    </source>
</evidence>
<dbReference type="Pfam" id="PF04248">
    <property type="entry name" value="NTP_transf_9"/>
    <property type="match status" value="1"/>
</dbReference>
<reference evidence="2 3" key="1">
    <citation type="submission" date="2013-03" db="EMBL/GenBank/DDBJ databases">
        <title>The Genome Sequence of Exophiala aquamarina CBS 119918.</title>
        <authorList>
            <consortium name="The Broad Institute Genomics Platform"/>
            <person name="Cuomo C."/>
            <person name="de Hoog S."/>
            <person name="Gorbushina A."/>
            <person name="Walker B."/>
            <person name="Young S.K."/>
            <person name="Zeng Q."/>
            <person name="Gargeya S."/>
            <person name="Fitzgerald M."/>
            <person name="Haas B."/>
            <person name="Abouelleil A."/>
            <person name="Allen A.W."/>
            <person name="Alvarado L."/>
            <person name="Arachchi H.M."/>
            <person name="Berlin A.M."/>
            <person name="Chapman S.B."/>
            <person name="Gainer-Dewar J."/>
            <person name="Goldberg J."/>
            <person name="Griggs A."/>
            <person name="Gujja S."/>
            <person name="Hansen M."/>
            <person name="Howarth C."/>
            <person name="Imamovic A."/>
            <person name="Ireland A."/>
            <person name="Larimer J."/>
            <person name="McCowan C."/>
            <person name="Murphy C."/>
            <person name="Pearson M."/>
            <person name="Poon T.W."/>
            <person name="Priest M."/>
            <person name="Roberts A."/>
            <person name="Saif S."/>
            <person name="Shea T."/>
            <person name="Sisk P."/>
            <person name="Sykes S."/>
            <person name="Wortman J."/>
            <person name="Nusbaum C."/>
            <person name="Birren B."/>
        </authorList>
    </citation>
    <scope>NUCLEOTIDE SEQUENCE [LARGE SCALE GENOMIC DNA]</scope>
    <source>
        <strain evidence="2 3">CBS 119918</strain>
    </source>
</reference>
<dbReference type="PANTHER" id="PTHR34310:SF9">
    <property type="entry name" value="BLR5716 PROTEIN"/>
    <property type="match status" value="1"/>
</dbReference>
<dbReference type="GeneID" id="25275073"/>